<feature type="transmembrane region" description="Helical" evidence="10">
    <location>
        <begin position="273"/>
        <end position="295"/>
    </location>
</feature>
<keyword evidence="5" id="KW-1003">Cell membrane</keyword>
<accession>A0A7W8D281</accession>
<dbReference type="EMBL" id="JACHHD010000015">
    <property type="protein sequence ID" value="MBB5185414.1"/>
    <property type="molecule type" value="Genomic_DNA"/>
</dbReference>
<evidence type="ECO:0000256" key="5">
    <source>
        <dbReference type="ARBA" id="ARBA00022475"/>
    </source>
</evidence>
<dbReference type="PIRSF" id="PIRSF006603">
    <property type="entry name" value="DinF"/>
    <property type="match status" value="1"/>
</dbReference>
<name>A0A7W8D281_9FIRM</name>
<evidence type="ECO:0000256" key="4">
    <source>
        <dbReference type="ARBA" id="ARBA00022448"/>
    </source>
</evidence>
<dbReference type="Proteomes" id="UP000521313">
    <property type="component" value="Unassembled WGS sequence"/>
</dbReference>
<evidence type="ECO:0000256" key="8">
    <source>
        <dbReference type="ARBA" id="ARBA00023136"/>
    </source>
</evidence>
<comment type="similarity">
    <text evidence="2">Belongs to the multi antimicrobial extrusion (MATE) (TC 2.A.66.1) family. MepA subfamily.</text>
</comment>
<keyword evidence="4" id="KW-0813">Transport</keyword>
<keyword evidence="14" id="KW-1185">Reference proteome</keyword>
<dbReference type="GO" id="GO:0046677">
    <property type="term" value="P:response to antibiotic"/>
    <property type="evidence" value="ECO:0007669"/>
    <property type="project" value="UniProtKB-KW"/>
</dbReference>
<keyword evidence="6 10" id="KW-0812">Transmembrane</keyword>
<evidence type="ECO:0000313" key="14">
    <source>
        <dbReference type="Proteomes" id="UP000775500"/>
    </source>
</evidence>
<evidence type="ECO:0000256" key="2">
    <source>
        <dbReference type="ARBA" id="ARBA00008417"/>
    </source>
</evidence>
<keyword evidence="8 10" id="KW-0472">Membrane</keyword>
<dbReference type="InterPro" id="IPR048279">
    <property type="entry name" value="MdtK-like"/>
</dbReference>
<evidence type="ECO:0000313" key="12">
    <source>
        <dbReference type="EMBL" id="MBM6830652.1"/>
    </source>
</evidence>
<evidence type="ECO:0000313" key="11">
    <source>
        <dbReference type="EMBL" id="MBB5185414.1"/>
    </source>
</evidence>
<keyword evidence="7 10" id="KW-1133">Transmembrane helix</keyword>
<dbReference type="Proteomes" id="UP000775500">
    <property type="component" value="Unassembled WGS sequence"/>
</dbReference>
<evidence type="ECO:0000256" key="7">
    <source>
        <dbReference type="ARBA" id="ARBA00022989"/>
    </source>
</evidence>
<proteinExistence type="inferred from homology"/>
<gene>
    <name evidence="12" type="ORF">H5982_00815</name>
    <name evidence="11" type="ORF">HNQ43_001471</name>
</gene>
<reference evidence="11 13" key="1">
    <citation type="submission" date="2020-08" db="EMBL/GenBank/DDBJ databases">
        <title>Genomic Encyclopedia of Type Strains, Phase IV (KMG-IV): sequencing the most valuable type-strain genomes for metagenomic binning, comparative biology and taxonomic classification.</title>
        <authorList>
            <person name="Goeker M."/>
        </authorList>
    </citation>
    <scope>NUCLEOTIDE SEQUENCE [LARGE SCALE GENOMIC DNA]</scope>
    <source>
        <strain evidence="11 13">DSM 26963</strain>
    </source>
</reference>
<dbReference type="Pfam" id="PF01554">
    <property type="entry name" value="MatE"/>
    <property type="match status" value="2"/>
</dbReference>
<organism evidence="11 13">
    <name type="scientific">Faecalicoccus acidiformans</name>
    <dbReference type="NCBI Taxonomy" id="915173"/>
    <lineage>
        <taxon>Bacteria</taxon>
        <taxon>Bacillati</taxon>
        <taxon>Bacillota</taxon>
        <taxon>Erysipelotrichia</taxon>
        <taxon>Erysipelotrichales</taxon>
        <taxon>Erysipelotrichaceae</taxon>
        <taxon>Faecalicoccus</taxon>
    </lineage>
</organism>
<dbReference type="GO" id="GO:0005886">
    <property type="term" value="C:plasma membrane"/>
    <property type="evidence" value="ECO:0007669"/>
    <property type="project" value="UniProtKB-SubCell"/>
</dbReference>
<evidence type="ECO:0000256" key="3">
    <source>
        <dbReference type="ARBA" id="ARBA00022106"/>
    </source>
</evidence>
<feature type="transmembrane region" description="Helical" evidence="10">
    <location>
        <begin position="365"/>
        <end position="385"/>
    </location>
</feature>
<dbReference type="NCBIfam" id="TIGR00797">
    <property type="entry name" value="matE"/>
    <property type="match status" value="1"/>
</dbReference>
<feature type="transmembrane region" description="Helical" evidence="10">
    <location>
        <begin position="397"/>
        <end position="414"/>
    </location>
</feature>
<evidence type="ECO:0000256" key="9">
    <source>
        <dbReference type="ARBA" id="ARBA00023251"/>
    </source>
</evidence>
<dbReference type="InterPro" id="IPR002528">
    <property type="entry name" value="MATE_fam"/>
</dbReference>
<dbReference type="InterPro" id="IPR045070">
    <property type="entry name" value="MATE_MepA-like"/>
</dbReference>
<feature type="transmembrane region" description="Helical" evidence="10">
    <location>
        <begin position="233"/>
        <end position="253"/>
    </location>
</feature>
<comment type="caution">
    <text evidence="11">The sequence shown here is derived from an EMBL/GenBank/DDBJ whole genome shotgun (WGS) entry which is preliminary data.</text>
</comment>
<dbReference type="CDD" id="cd13143">
    <property type="entry name" value="MATE_MepA_like"/>
    <property type="match status" value="1"/>
</dbReference>
<feature type="transmembrane region" description="Helical" evidence="10">
    <location>
        <begin position="163"/>
        <end position="186"/>
    </location>
</feature>
<feature type="transmembrane region" description="Helical" evidence="10">
    <location>
        <begin position="53"/>
        <end position="70"/>
    </location>
</feature>
<feature type="transmembrane region" description="Helical" evidence="10">
    <location>
        <begin position="134"/>
        <end position="151"/>
    </location>
</feature>
<comment type="subcellular location">
    <subcellularLocation>
        <location evidence="1">Cell membrane</location>
        <topology evidence="1">Multi-pass membrane protein</topology>
    </subcellularLocation>
</comment>
<dbReference type="GO" id="GO:0042910">
    <property type="term" value="F:xenobiotic transmembrane transporter activity"/>
    <property type="evidence" value="ECO:0007669"/>
    <property type="project" value="InterPro"/>
</dbReference>
<protein>
    <recommendedName>
        <fullName evidence="3">Multidrug export protein MepA</fullName>
    </recommendedName>
</protein>
<evidence type="ECO:0000256" key="6">
    <source>
        <dbReference type="ARBA" id="ARBA00022692"/>
    </source>
</evidence>
<feature type="transmembrane region" description="Helical" evidence="10">
    <location>
        <begin position="91"/>
        <end position="114"/>
    </location>
</feature>
<evidence type="ECO:0000313" key="13">
    <source>
        <dbReference type="Proteomes" id="UP000521313"/>
    </source>
</evidence>
<feature type="transmembrane region" description="Helical" evidence="10">
    <location>
        <begin position="192"/>
        <end position="212"/>
    </location>
</feature>
<feature type="transmembrane region" description="Helical" evidence="10">
    <location>
        <begin position="12"/>
        <end position="33"/>
    </location>
</feature>
<reference evidence="12 14" key="3">
    <citation type="journal article" date="2021" name="Sci. Rep.">
        <title>The distribution of antibiotic resistance genes in chicken gut microbiota commensals.</title>
        <authorList>
            <person name="Juricova H."/>
            <person name="Matiasovicova J."/>
            <person name="Kubasova T."/>
            <person name="Cejkova D."/>
            <person name="Rychlik I."/>
        </authorList>
    </citation>
    <scope>NUCLEOTIDE SEQUENCE [LARGE SCALE GENOMIC DNA]</scope>
    <source>
        <strain evidence="12 14">An423</strain>
    </source>
</reference>
<dbReference type="EMBL" id="JACJLU010000001">
    <property type="protein sequence ID" value="MBM6830652.1"/>
    <property type="molecule type" value="Genomic_DNA"/>
</dbReference>
<evidence type="ECO:0000256" key="1">
    <source>
        <dbReference type="ARBA" id="ARBA00004651"/>
    </source>
</evidence>
<dbReference type="InterPro" id="IPR051327">
    <property type="entry name" value="MATE_MepA_subfamily"/>
</dbReference>
<sequence>MQNVLGYEKPSKLLKSFAIPSIISMLVSSLYNIVDQIFIGQGVGYLGNAATNVAYPLTTITLAISLLIGIGSASRYSLYLGAKEEQKARHVIGNGVVAMLISGFLYLVLVFLFLQPLMKAFGATEQILPYALEYTSITTLGAPFLIGTNVFSNMIRADGSPKYSMFCMVIGALINTVLDPAFIFVFDMGVAGAAWATVIGQVASFVMGAFYFKNFKQVHMHIKDFRFSFSQTLQTAAIGISACINQCSILLVQVILNNSLVYYGQFTEYGQEIPLAACGIVMKVNAILLAVIIGISQGTQPIVGFNYGAKQYGRVCQTLKLSLTCALSVSVIGWASFQLFTQPILSLFGTGEALYFEFAIRFMKTFLIMTCVIGIQIVSSGYFSAVGKPVKGMILSLTRQVIFFIPLVLILPHFLGLDGIMYSGPIADFVAFIVSTIFVVREWRHLNHLQKAENYE</sequence>
<dbReference type="RefSeq" id="WP_183376351.1">
    <property type="nucleotide sequence ID" value="NZ_JACHHD010000015.1"/>
</dbReference>
<dbReference type="GO" id="GO:0015297">
    <property type="term" value="F:antiporter activity"/>
    <property type="evidence" value="ECO:0007669"/>
    <property type="project" value="InterPro"/>
</dbReference>
<feature type="transmembrane region" description="Helical" evidence="10">
    <location>
        <begin position="321"/>
        <end position="345"/>
    </location>
</feature>
<evidence type="ECO:0000256" key="10">
    <source>
        <dbReference type="SAM" id="Phobius"/>
    </source>
</evidence>
<dbReference type="PANTHER" id="PTHR43823">
    <property type="entry name" value="SPORULATION PROTEIN YKVU"/>
    <property type="match status" value="1"/>
</dbReference>
<reference evidence="12" key="2">
    <citation type="submission" date="2020-08" db="EMBL/GenBank/DDBJ databases">
        <authorList>
            <person name="Cejkova D."/>
            <person name="Kubasova T."/>
            <person name="Jahodarova E."/>
            <person name="Rychlik I."/>
        </authorList>
    </citation>
    <scope>NUCLEOTIDE SEQUENCE</scope>
    <source>
        <strain evidence="12">An423</strain>
    </source>
</reference>
<dbReference type="AlphaFoldDB" id="A0A7W8D281"/>
<feature type="transmembrane region" description="Helical" evidence="10">
    <location>
        <begin position="420"/>
        <end position="440"/>
    </location>
</feature>
<dbReference type="PANTHER" id="PTHR43823:SF3">
    <property type="entry name" value="MULTIDRUG EXPORT PROTEIN MEPA"/>
    <property type="match status" value="1"/>
</dbReference>
<keyword evidence="9" id="KW-0046">Antibiotic resistance</keyword>